<dbReference type="Gene3D" id="2.70.70.10">
    <property type="entry name" value="Glucose Permease (Domain IIA)"/>
    <property type="match status" value="1"/>
</dbReference>
<keyword evidence="3 8" id="KW-0762">Sugar transport</keyword>
<dbReference type="Proteomes" id="UP000230551">
    <property type="component" value="Unassembled WGS sequence"/>
</dbReference>
<dbReference type="EMBL" id="PDCN02000003">
    <property type="protein sequence ID" value="PIB76920.1"/>
    <property type="molecule type" value="Genomic_DNA"/>
</dbReference>
<evidence type="ECO:0000313" key="9">
    <source>
        <dbReference type="Proteomes" id="UP000230551"/>
    </source>
</evidence>
<dbReference type="PANTHER" id="PTHR45008">
    <property type="entry name" value="PTS SYSTEM GLUCOSE-SPECIFIC EIIA COMPONENT"/>
    <property type="match status" value="1"/>
</dbReference>
<dbReference type="STRING" id="85968.GCA_900073015_02248"/>
<evidence type="ECO:0000259" key="7">
    <source>
        <dbReference type="PROSITE" id="PS51093"/>
    </source>
</evidence>
<dbReference type="Pfam" id="PF00358">
    <property type="entry name" value="PTS_EIIA_1"/>
    <property type="match status" value="1"/>
</dbReference>
<keyword evidence="4" id="KW-0808">Transferase</keyword>
<gene>
    <name evidence="8" type="ORF">CQY22_004610</name>
</gene>
<evidence type="ECO:0000313" key="8">
    <source>
        <dbReference type="EMBL" id="PIB76920.1"/>
    </source>
</evidence>
<evidence type="ECO:0000256" key="1">
    <source>
        <dbReference type="ARBA" id="ARBA00004496"/>
    </source>
</evidence>
<dbReference type="PROSITE" id="PS51093">
    <property type="entry name" value="PTS_EIIA_TYPE_1"/>
    <property type="match status" value="1"/>
</dbReference>
<keyword evidence="9" id="KW-1185">Reference proteome</keyword>
<protein>
    <submittedName>
        <fullName evidence="8">PTS glucose transporter subunit IIA</fullName>
    </submittedName>
</protein>
<dbReference type="GO" id="GO:0009401">
    <property type="term" value="P:phosphoenolpyruvate-dependent sugar phosphotransferase system"/>
    <property type="evidence" value="ECO:0007669"/>
    <property type="project" value="UniProtKB-KW"/>
</dbReference>
<evidence type="ECO:0000256" key="5">
    <source>
        <dbReference type="ARBA" id="ARBA00022683"/>
    </source>
</evidence>
<dbReference type="InterPro" id="IPR011055">
    <property type="entry name" value="Dup_hybrid_motif"/>
</dbReference>
<comment type="caution">
    <text evidence="8">The sequence shown here is derived from an EMBL/GenBank/DDBJ whole genome shotgun (WGS) entry which is preliminary data.</text>
</comment>
<dbReference type="InterPro" id="IPR050890">
    <property type="entry name" value="PTS_EIIA_component"/>
</dbReference>
<reference evidence="8 9" key="1">
    <citation type="journal article" date="2017" name="Infect. Genet. Evol.">
        <title>The new phylogeny of the genus Mycobacterium: The old and the news.</title>
        <authorList>
            <person name="Tortoli E."/>
            <person name="Fedrizzi T."/>
            <person name="Meehan C.J."/>
            <person name="Trovato A."/>
            <person name="Grottola A."/>
            <person name="Giacobazzi E."/>
            <person name="Serpini G.F."/>
            <person name="Tagliazucchi S."/>
            <person name="Fabio A."/>
            <person name="Bettua C."/>
            <person name="Bertorelli R."/>
            <person name="Frascaro F."/>
            <person name="De Sanctis V."/>
            <person name="Pecorari M."/>
            <person name="Jousson O."/>
            <person name="Segata N."/>
            <person name="Cirillo D.M."/>
        </authorList>
    </citation>
    <scope>NUCLEOTIDE SEQUENCE [LARGE SCALE GENOMIC DNA]</scope>
    <source>
        <strain evidence="8 9">CIP1034565</strain>
    </source>
</reference>
<name>A0A2G5PFM0_9MYCO</name>
<feature type="domain" description="PTS EIIA type-1" evidence="7">
    <location>
        <begin position="22"/>
        <end position="126"/>
    </location>
</feature>
<dbReference type="RefSeq" id="WP_090589110.1">
    <property type="nucleotide sequence ID" value="NZ_CP104302.1"/>
</dbReference>
<accession>A0A2G5PFM0</accession>
<dbReference type="PANTHER" id="PTHR45008:SF1">
    <property type="entry name" value="PTS SYSTEM GLUCOSE-SPECIFIC EIIA COMPONENT"/>
    <property type="match status" value="1"/>
</dbReference>
<dbReference type="GO" id="GO:0016301">
    <property type="term" value="F:kinase activity"/>
    <property type="evidence" value="ECO:0007669"/>
    <property type="project" value="UniProtKB-KW"/>
</dbReference>
<evidence type="ECO:0000256" key="2">
    <source>
        <dbReference type="ARBA" id="ARBA00022448"/>
    </source>
</evidence>
<evidence type="ECO:0000256" key="3">
    <source>
        <dbReference type="ARBA" id="ARBA00022597"/>
    </source>
</evidence>
<evidence type="ECO:0000256" key="6">
    <source>
        <dbReference type="ARBA" id="ARBA00022777"/>
    </source>
</evidence>
<proteinExistence type="predicted"/>
<keyword evidence="5" id="KW-0598">Phosphotransferase system</keyword>
<dbReference type="OrthoDB" id="9797715at2"/>
<organism evidence="8 9">
    <name type="scientific">Mycolicibacterium brumae</name>
    <dbReference type="NCBI Taxonomy" id="85968"/>
    <lineage>
        <taxon>Bacteria</taxon>
        <taxon>Bacillati</taxon>
        <taxon>Actinomycetota</taxon>
        <taxon>Actinomycetes</taxon>
        <taxon>Mycobacteriales</taxon>
        <taxon>Mycobacteriaceae</taxon>
        <taxon>Mycolicibacterium</taxon>
    </lineage>
</organism>
<dbReference type="SUPFAM" id="SSF51261">
    <property type="entry name" value="Duplicated hybrid motif"/>
    <property type="match status" value="1"/>
</dbReference>
<keyword evidence="2" id="KW-0813">Transport</keyword>
<comment type="subcellular location">
    <subcellularLocation>
        <location evidence="1">Cytoplasm</location>
    </subcellularLocation>
</comment>
<dbReference type="GO" id="GO:0005737">
    <property type="term" value="C:cytoplasm"/>
    <property type="evidence" value="ECO:0007669"/>
    <property type="project" value="UniProtKB-SubCell"/>
</dbReference>
<evidence type="ECO:0000256" key="4">
    <source>
        <dbReference type="ARBA" id="ARBA00022679"/>
    </source>
</evidence>
<keyword evidence="6" id="KW-0418">Kinase</keyword>
<dbReference type="InterPro" id="IPR001127">
    <property type="entry name" value="PTS_EIIA_1_perm"/>
</dbReference>
<dbReference type="AlphaFoldDB" id="A0A2G5PFM0"/>
<sequence length="152" mass="15271">MTSIQILAPVPGVAVALADVPDPVFSQGMVGWGAAVNPPPGPVDAVAPVGGKLFKLMPHAYVVMTPDGVGVLTHLGLDTVKLNGEGFIALAAEGDEVAAGQPLMVYDVPAVTAAGYNPIALVVVMDERDPNSVTGVASGEIDGGGVLFTVSR</sequence>